<feature type="transmembrane region" description="Helical" evidence="2">
    <location>
        <begin position="295"/>
        <end position="318"/>
    </location>
</feature>
<keyword evidence="2" id="KW-1133">Transmembrane helix</keyword>
<name>A0A267EAZ0_9PLAT</name>
<gene>
    <name evidence="4" type="ORF">BOX15_Mlig026505g1</name>
</gene>
<keyword evidence="2" id="KW-0472">Membrane</keyword>
<feature type="region of interest" description="Disordered" evidence="1">
    <location>
        <begin position="231"/>
        <end position="275"/>
    </location>
</feature>
<evidence type="ECO:0000256" key="2">
    <source>
        <dbReference type="SAM" id="Phobius"/>
    </source>
</evidence>
<keyword evidence="3" id="KW-0732">Signal</keyword>
<feature type="region of interest" description="Disordered" evidence="1">
    <location>
        <begin position="373"/>
        <end position="405"/>
    </location>
</feature>
<proteinExistence type="predicted"/>
<keyword evidence="2" id="KW-0812">Transmembrane</keyword>
<accession>A0A267EAZ0</accession>
<evidence type="ECO:0000256" key="1">
    <source>
        <dbReference type="SAM" id="MobiDB-lite"/>
    </source>
</evidence>
<keyword evidence="5" id="KW-1185">Reference proteome</keyword>
<comment type="caution">
    <text evidence="4">The sequence shown here is derived from an EMBL/GenBank/DDBJ whole genome shotgun (WGS) entry which is preliminary data.</text>
</comment>
<feature type="chain" id="PRO_5013034952" evidence="3">
    <location>
        <begin position="24"/>
        <end position="421"/>
    </location>
</feature>
<evidence type="ECO:0000256" key="3">
    <source>
        <dbReference type="SAM" id="SignalP"/>
    </source>
</evidence>
<dbReference type="Proteomes" id="UP000215902">
    <property type="component" value="Unassembled WGS sequence"/>
</dbReference>
<organism evidence="4 5">
    <name type="scientific">Macrostomum lignano</name>
    <dbReference type="NCBI Taxonomy" id="282301"/>
    <lineage>
        <taxon>Eukaryota</taxon>
        <taxon>Metazoa</taxon>
        <taxon>Spiralia</taxon>
        <taxon>Lophotrochozoa</taxon>
        <taxon>Platyhelminthes</taxon>
        <taxon>Rhabditophora</taxon>
        <taxon>Macrostomorpha</taxon>
        <taxon>Macrostomida</taxon>
        <taxon>Macrostomidae</taxon>
        <taxon>Macrostomum</taxon>
    </lineage>
</organism>
<feature type="compositionally biased region" description="Low complexity" evidence="1">
    <location>
        <begin position="231"/>
        <end position="269"/>
    </location>
</feature>
<evidence type="ECO:0000313" key="4">
    <source>
        <dbReference type="EMBL" id="PAA58037.1"/>
    </source>
</evidence>
<protein>
    <submittedName>
        <fullName evidence="4">Uncharacterized protein</fullName>
    </submittedName>
</protein>
<evidence type="ECO:0000313" key="5">
    <source>
        <dbReference type="Proteomes" id="UP000215902"/>
    </source>
</evidence>
<sequence>MVTTNLLRLAFLLSTPLISIVEANGTFFVKFDEFENHLGLKADHANCDSGRSCDPKFIIEVRGGWGSDEKKSDCFNNKNHILFENTIGTALPNPLRYRMHSPYIFPITIGIKVKECLFDLDRDDIADFFEQLDDLPRPFLHSEPFDPDSDRIRELELGSLAPAPISIKMRLSVWHRCDLNFYGQKCDKLCRSVQSGWSCNSDGILVCSSPETCNPEAATSATTVQATTKTTVTSSTAATGTSPSVSTESKSASSLLQSTTSTRTSQSVSMNSGEVNQASDVQPSIVQVLSSRLDLVLVVILMLVVIGIITAVTSVLLCSRRRRRRRPILVSGVSYNRDGIGLDLPLGTSGVEGQYPQLPNCTNPAYITSTERQQMQYGQEQSDRPGRPDSGVYEEPIDFSERNLPPLPARGVGAATFSRKI</sequence>
<feature type="signal peptide" evidence="3">
    <location>
        <begin position="1"/>
        <end position="23"/>
    </location>
</feature>
<reference evidence="4 5" key="1">
    <citation type="submission" date="2017-06" db="EMBL/GenBank/DDBJ databases">
        <title>A platform for efficient transgenesis in Macrostomum lignano, a flatworm model organism for stem cell research.</title>
        <authorList>
            <person name="Berezikov E."/>
        </authorList>
    </citation>
    <scope>NUCLEOTIDE SEQUENCE [LARGE SCALE GENOMIC DNA]</scope>
    <source>
        <strain evidence="4">DV1</strain>
        <tissue evidence="4">Whole organism</tissue>
    </source>
</reference>
<dbReference type="AlphaFoldDB" id="A0A267EAZ0"/>
<dbReference type="EMBL" id="NIVC01002420">
    <property type="protein sequence ID" value="PAA58037.1"/>
    <property type="molecule type" value="Genomic_DNA"/>
</dbReference>